<keyword evidence="4" id="KW-1185">Reference proteome</keyword>
<dbReference type="RefSeq" id="WP_218113317.1">
    <property type="nucleotide sequence ID" value="NZ_CP065383.1"/>
</dbReference>
<dbReference type="Proteomes" id="UP000594463">
    <property type="component" value="Chromosome"/>
</dbReference>
<dbReference type="InterPro" id="IPR036291">
    <property type="entry name" value="NAD(P)-bd_dom_sf"/>
</dbReference>
<feature type="domain" description="GFO/IDH/MocA-like oxidoreductase" evidence="2">
    <location>
        <begin position="130"/>
        <end position="254"/>
    </location>
</feature>
<dbReference type="PANTHER" id="PTHR43377">
    <property type="entry name" value="BILIVERDIN REDUCTASE A"/>
    <property type="match status" value="1"/>
</dbReference>
<reference evidence="3 4" key="1">
    <citation type="journal article" date="2021" name="Nat. Commun.">
        <title>Isolation of a member of the candidate phylum Atribacteria reveals a unique cell membrane structure.</title>
        <authorList>
            <person name="Taiki K."/>
            <person name="Nobu M.K."/>
            <person name="Kusada H."/>
            <person name="Meng X.-Y."/>
            <person name="Hosoki N."/>
            <person name="Uematsu K."/>
            <person name="Yoshioka H."/>
            <person name="Kamagata Y."/>
            <person name="Tamaki H."/>
        </authorList>
    </citation>
    <scope>NUCLEOTIDE SEQUENCE [LARGE SCALE GENOMIC DNA]</scope>
    <source>
        <strain evidence="3 4">RT761</strain>
    </source>
</reference>
<dbReference type="EMBL" id="CP065383">
    <property type="protein sequence ID" value="QPM68159.1"/>
    <property type="molecule type" value="Genomic_DNA"/>
</dbReference>
<accession>A0A7T1ALN4</accession>
<dbReference type="GO" id="GO:0000166">
    <property type="term" value="F:nucleotide binding"/>
    <property type="evidence" value="ECO:0007669"/>
    <property type="project" value="InterPro"/>
</dbReference>
<evidence type="ECO:0000259" key="2">
    <source>
        <dbReference type="Pfam" id="PF22725"/>
    </source>
</evidence>
<evidence type="ECO:0000259" key="1">
    <source>
        <dbReference type="Pfam" id="PF01408"/>
    </source>
</evidence>
<dbReference type="InterPro" id="IPR000683">
    <property type="entry name" value="Gfo/Idh/MocA-like_OxRdtase_N"/>
</dbReference>
<feature type="domain" description="Gfo/Idh/MocA-like oxidoreductase N-terminal" evidence="1">
    <location>
        <begin position="2"/>
        <end position="121"/>
    </location>
</feature>
<evidence type="ECO:0000313" key="3">
    <source>
        <dbReference type="EMBL" id="QPM68159.1"/>
    </source>
</evidence>
<dbReference type="GO" id="GO:0033712">
    <property type="term" value="F:1,5-anhydro-D-fructose reductase (1,5-anhydro-D-mannitol-forming) activity"/>
    <property type="evidence" value="ECO:0007669"/>
    <property type="project" value="UniProtKB-EC"/>
</dbReference>
<dbReference type="EC" id="1.1.1.292" evidence="3"/>
<sequence length="338" mass="38059">MIKCGIIGTGIMGDLHAIACKQYSKCELVSVCDIDEKRVLSFANKYNIPKTYLEFKEMIKNEDIDTVIIATPDYLHCDPVLAAIRAGKNVLVEKPMATTLNDAQLILKAAKDNKNLFMVNFSSRWIPTHQNTKKAILNGEVGDIRYGHIRLENTYYVPTKMLSWSEKSSPTEFLLPHSIDLIRWFLSSEVTEVYALKTDGVLRSLGINTHDSLQSLVTFSTGAVINFETSWILPETLPYMVENALRLVGSKGAIYTDLSKQCLQIYGSQTNSPGSFLMEYLNGKWSGFFFDSVCHFFDCILDNSQKPLTNVYDGYKNTEIIVAMIKSAMEKKSIQLPL</sequence>
<proteinExistence type="predicted"/>
<dbReference type="SUPFAM" id="SSF51735">
    <property type="entry name" value="NAD(P)-binding Rossmann-fold domains"/>
    <property type="match status" value="1"/>
</dbReference>
<gene>
    <name evidence="3" type="primary">afr_3</name>
    <name evidence="3" type="ORF">RT761_01373</name>
</gene>
<dbReference type="SUPFAM" id="SSF55347">
    <property type="entry name" value="Glyceraldehyde-3-phosphate dehydrogenase-like, C-terminal domain"/>
    <property type="match status" value="1"/>
</dbReference>
<dbReference type="KEGG" id="alam:RT761_01373"/>
<dbReference type="Gene3D" id="3.40.50.720">
    <property type="entry name" value="NAD(P)-binding Rossmann-like Domain"/>
    <property type="match status" value="1"/>
</dbReference>
<protein>
    <submittedName>
        <fullName evidence="3">1,5-anhydro-D-fructose reductase</fullName>
        <ecNumber evidence="3">1.1.1.292</ecNumber>
    </submittedName>
</protein>
<dbReference type="InterPro" id="IPR051450">
    <property type="entry name" value="Gfo/Idh/MocA_Oxidoreductases"/>
</dbReference>
<dbReference type="Pfam" id="PF22725">
    <property type="entry name" value="GFO_IDH_MocA_C3"/>
    <property type="match status" value="1"/>
</dbReference>
<dbReference type="AlphaFoldDB" id="A0A7T1ALN4"/>
<dbReference type="Pfam" id="PF01408">
    <property type="entry name" value="GFO_IDH_MocA"/>
    <property type="match status" value="1"/>
</dbReference>
<name>A0A7T1ALN4_ATRLM</name>
<evidence type="ECO:0000313" key="4">
    <source>
        <dbReference type="Proteomes" id="UP000594463"/>
    </source>
</evidence>
<organism evidence="3 4">
    <name type="scientific">Atribacter laminatus</name>
    <dbReference type="NCBI Taxonomy" id="2847778"/>
    <lineage>
        <taxon>Bacteria</taxon>
        <taxon>Pseudomonadati</taxon>
        <taxon>Atribacterota</taxon>
        <taxon>Atribacteria</taxon>
        <taxon>Atribacterales</taxon>
        <taxon>Atribacteraceae</taxon>
        <taxon>Atribacter</taxon>
    </lineage>
</organism>
<dbReference type="PANTHER" id="PTHR43377:SF1">
    <property type="entry name" value="BILIVERDIN REDUCTASE A"/>
    <property type="match status" value="1"/>
</dbReference>
<keyword evidence="3" id="KW-0560">Oxidoreductase</keyword>
<dbReference type="InterPro" id="IPR055170">
    <property type="entry name" value="GFO_IDH_MocA-like_dom"/>
</dbReference>
<dbReference type="Gene3D" id="3.30.360.10">
    <property type="entry name" value="Dihydrodipicolinate Reductase, domain 2"/>
    <property type="match status" value="1"/>
</dbReference>